<dbReference type="GO" id="GO:0003677">
    <property type="term" value="F:DNA binding"/>
    <property type="evidence" value="ECO:0007669"/>
    <property type="project" value="UniProtKB-KW"/>
</dbReference>
<keyword evidence="6" id="KW-1133">Transmembrane helix</keyword>
<dbReference type="EMBL" id="CP009111">
    <property type="protein sequence ID" value="ANS30042.1"/>
    <property type="molecule type" value="Genomic_DNA"/>
</dbReference>
<keyword evidence="4" id="KW-0010">Activator</keyword>
<reference evidence="13" key="4">
    <citation type="submission" date="2018-02" db="EMBL/GenBank/DDBJ databases">
        <title>Draft genome sequencing of Rhodococcus opacus KU647198.</title>
        <authorList>
            <person name="Zheng B.-X."/>
        </authorList>
    </citation>
    <scope>NUCLEOTIDE SEQUENCE [LARGE SCALE GENOMIC DNA]</scope>
    <source>
        <strain evidence="13">04-OD7</strain>
    </source>
</reference>
<gene>
    <name evidence="10" type="ORF">C5613_05230</name>
    <name evidence="8" type="ORF">EP51_33650</name>
    <name evidence="9" type="ORF">R1CP_27005</name>
</gene>
<dbReference type="Pfam" id="PF03466">
    <property type="entry name" value="LysR_substrate"/>
    <property type="match status" value="1"/>
</dbReference>
<protein>
    <submittedName>
        <fullName evidence="8">LysR family transcriptional regulator</fullName>
    </submittedName>
</protein>
<dbReference type="CDD" id="cd08414">
    <property type="entry name" value="PBP2_LTTR_aromatics_like"/>
    <property type="match status" value="1"/>
</dbReference>
<evidence type="ECO:0000256" key="3">
    <source>
        <dbReference type="ARBA" id="ARBA00023125"/>
    </source>
</evidence>
<dbReference type="EMBL" id="CP008947">
    <property type="protein sequence ID" value="AII09322.1"/>
    <property type="molecule type" value="Genomic_DNA"/>
</dbReference>
<keyword evidence="5" id="KW-0804">Transcription</keyword>
<dbReference type="FunFam" id="1.10.10.10:FF:000001">
    <property type="entry name" value="LysR family transcriptional regulator"/>
    <property type="match status" value="1"/>
</dbReference>
<evidence type="ECO:0000313" key="9">
    <source>
        <dbReference type="EMBL" id="ANS30042.1"/>
    </source>
</evidence>
<feature type="domain" description="HTH lysR-type" evidence="7">
    <location>
        <begin position="1"/>
        <end position="58"/>
    </location>
</feature>
<dbReference type="InterPro" id="IPR036390">
    <property type="entry name" value="WH_DNA-bd_sf"/>
</dbReference>
<evidence type="ECO:0000259" key="7">
    <source>
        <dbReference type="PROSITE" id="PS50931"/>
    </source>
</evidence>
<dbReference type="PRINTS" id="PR00039">
    <property type="entry name" value="HTHLYSR"/>
</dbReference>
<dbReference type="eggNOG" id="COG0583">
    <property type="taxonomic scope" value="Bacteria"/>
</dbReference>
<dbReference type="PROSITE" id="PS50931">
    <property type="entry name" value="HTH_LYSR"/>
    <property type="match status" value="1"/>
</dbReference>
<dbReference type="Proteomes" id="UP000028488">
    <property type="component" value="Chromosome"/>
</dbReference>
<dbReference type="GO" id="GO:0003700">
    <property type="term" value="F:DNA-binding transcription factor activity"/>
    <property type="evidence" value="ECO:0007669"/>
    <property type="project" value="InterPro"/>
</dbReference>
<keyword evidence="3" id="KW-0238">DNA-binding</keyword>
<sequence>MEIRWLQAFVAVAEELHFGRAAARLQMAQSPLSQTVRKLEKDIGVPLFERSTRSVALTSAGHTFLPHAYRILESVDIARQATRASAGGVYGRIKIGFTGVLNHLSLPPLTRALRQRYPDIELTLVGRIMTRDAITQLDSGALDLAFVGLPVETASVSTRLIRREPFGAVLPADHPLASEPEIDLRDLAEDGFVTTPLSAGSALQEVAMRACVDAGFRPRVVQEITDPYMILMLVATGVGVALMTSGIAALTPPGTVFVPLTGEPIYMNHGLAWSPRRVSDALRVALAVSEDILPTPD</sequence>
<evidence type="ECO:0000313" key="8">
    <source>
        <dbReference type="EMBL" id="AII09322.1"/>
    </source>
</evidence>
<keyword evidence="6" id="KW-0472">Membrane</keyword>
<dbReference type="PANTHER" id="PTHR30346:SF0">
    <property type="entry name" value="HCA OPERON TRANSCRIPTIONAL ACTIVATOR HCAR"/>
    <property type="match status" value="1"/>
</dbReference>
<dbReference type="Gene3D" id="1.10.10.10">
    <property type="entry name" value="Winged helix-like DNA-binding domain superfamily/Winged helix DNA-binding domain"/>
    <property type="match status" value="1"/>
</dbReference>
<dbReference type="RefSeq" id="WP_005252314.1">
    <property type="nucleotide sequence ID" value="NZ_CAJUXZ010000001.1"/>
</dbReference>
<dbReference type="InterPro" id="IPR000847">
    <property type="entry name" value="LysR_HTH_N"/>
</dbReference>
<dbReference type="SUPFAM" id="SSF53850">
    <property type="entry name" value="Periplasmic binding protein-like II"/>
    <property type="match status" value="1"/>
</dbReference>
<dbReference type="GeneID" id="69893554"/>
<keyword evidence="2" id="KW-0805">Transcription regulation</keyword>
<dbReference type="EMBL" id="PUIO01000005">
    <property type="protein sequence ID" value="PQP25784.1"/>
    <property type="molecule type" value="Genomic_DNA"/>
</dbReference>
<reference evidence="9 12" key="2">
    <citation type="submission" date="2014-07" db="EMBL/GenBank/DDBJ databases">
        <authorList>
            <person name="Zhang J.E."/>
            <person name="Yang H."/>
            <person name="Guo J."/>
            <person name="Deng Z."/>
            <person name="Luo H."/>
            <person name="Luo M."/>
            <person name="Zhao B."/>
        </authorList>
    </citation>
    <scope>NUCLEOTIDE SEQUENCE [LARGE SCALE GENOMIC DNA]</scope>
    <source>
        <strain evidence="9 12">1CP</strain>
    </source>
</reference>
<evidence type="ECO:0000256" key="2">
    <source>
        <dbReference type="ARBA" id="ARBA00023015"/>
    </source>
</evidence>
<dbReference type="Proteomes" id="UP000239290">
    <property type="component" value="Unassembled WGS sequence"/>
</dbReference>
<dbReference type="PATRIC" id="fig|37919.13.peg.5656"/>
<keyword evidence="6" id="KW-0812">Transmembrane</keyword>
<feature type="transmembrane region" description="Helical" evidence="6">
    <location>
        <begin position="228"/>
        <end position="250"/>
    </location>
</feature>
<comment type="similarity">
    <text evidence="1">Belongs to the LysR transcriptional regulatory family.</text>
</comment>
<proteinExistence type="inferred from homology"/>
<evidence type="ECO:0000313" key="10">
    <source>
        <dbReference type="EMBL" id="PQP25784.1"/>
    </source>
</evidence>
<dbReference type="Gene3D" id="3.40.190.10">
    <property type="entry name" value="Periplasmic binding protein-like II"/>
    <property type="match status" value="2"/>
</dbReference>
<evidence type="ECO:0000256" key="5">
    <source>
        <dbReference type="ARBA" id="ARBA00023163"/>
    </source>
</evidence>
<dbReference type="InterPro" id="IPR005119">
    <property type="entry name" value="LysR_subst-bd"/>
</dbReference>
<evidence type="ECO:0000256" key="6">
    <source>
        <dbReference type="SAM" id="Phobius"/>
    </source>
</evidence>
<dbReference type="GO" id="GO:0032993">
    <property type="term" value="C:protein-DNA complex"/>
    <property type="evidence" value="ECO:0007669"/>
    <property type="project" value="TreeGrafter"/>
</dbReference>
<evidence type="ECO:0000256" key="1">
    <source>
        <dbReference type="ARBA" id="ARBA00009437"/>
    </source>
</evidence>
<dbReference type="Pfam" id="PF00126">
    <property type="entry name" value="HTH_1"/>
    <property type="match status" value="1"/>
</dbReference>
<dbReference type="PANTHER" id="PTHR30346">
    <property type="entry name" value="TRANSCRIPTIONAL DUAL REGULATOR HCAR-RELATED"/>
    <property type="match status" value="1"/>
</dbReference>
<dbReference type="SUPFAM" id="SSF46785">
    <property type="entry name" value="Winged helix' DNA-binding domain"/>
    <property type="match status" value="1"/>
</dbReference>
<evidence type="ECO:0000313" key="12">
    <source>
        <dbReference type="Proteomes" id="UP000186108"/>
    </source>
</evidence>
<reference evidence="10" key="5">
    <citation type="submission" date="2018-02" db="EMBL/GenBank/DDBJ databases">
        <authorList>
            <person name="Cohen D.B."/>
            <person name="Kent A.D."/>
        </authorList>
    </citation>
    <scope>NUCLEOTIDE SEQUENCE</scope>
    <source>
        <strain evidence="10">04-OD7</strain>
    </source>
</reference>
<reference evidence="8 11" key="1">
    <citation type="submission" date="2014-07" db="EMBL/GenBank/DDBJ databases">
        <title>Genome Sequence of Rhodococcus opacus Strain R7, a Biodegrader of Mono- and Polycyclic Aromatic Hydrocarbons.</title>
        <authorList>
            <person name="Di Gennaro P."/>
            <person name="Zampolli J."/>
            <person name="Presti I."/>
            <person name="Cappelletti M."/>
            <person name="D'Ursi P."/>
            <person name="Orro A."/>
            <person name="Mezzelani A."/>
            <person name="Milanesi L."/>
        </authorList>
    </citation>
    <scope>NUCLEOTIDE SEQUENCE [LARGE SCALE GENOMIC DNA]</scope>
    <source>
        <strain evidence="8 11">R7</strain>
    </source>
</reference>
<evidence type="ECO:0000313" key="11">
    <source>
        <dbReference type="Proteomes" id="UP000028488"/>
    </source>
</evidence>
<evidence type="ECO:0000313" key="13">
    <source>
        <dbReference type="Proteomes" id="UP000239290"/>
    </source>
</evidence>
<evidence type="ECO:0000256" key="4">
    <source>
        <dbReference type="ARBA" id="ARBA00023159"/>
    </source>
</evidence>
<dbReference type="Proteomes" id="UP000186108">
    <property type="component" value="Chromosome"/>
</dbReference>
<reference evidence="10" key="3">
    <citation type="journal article" date="2018" name="Genome Announc.">
        <title>Draft Genome Sequence of Rhodococcus opacus Strain 04-OD7, Which Can Mobilize Phosphate.</title>
        <authorList>
            <person name="Zheng B.X."/>
            <person name="Zhang H.K."/>
            <person name="Ding K."/>
        </authorList>
    </citation>
    <scope>NUCLEOTIDE SEQUENCE</scope>
    <source>
        <strain evidence="10">04-OD7</strain>
    </source>
</reference>
<dbReference type="AlphaFoldDB" id="A0A076EVW0"/>
<dbReference type="InterPro" id="IPR036388">
    <property type="entry name" value="WH-like_DNA-bd_sf"/>
</dbReference>
<accession>A0A076EVW0</accession>
<organism evidence="8 11">
    <name type="scientific">Rhodococcus opacus</name>
    <name type="common">Nocardia opaca</name>
    <dbReference type="NCBI Taxonomy" id="37919"/>
    <lineage>
        <taxon>Bacteria</taxon>
        <taxon>Bacillati</taxon>
        <taxon>Actinomycetota</taxon>
        <taxon>Actinomycetes</taxon>
        <taxon>Mycobacteriales</taxon>
        <taxon>Nocardiaceae</taxon>
        <taxon>Rhodococcus</taxon>
    </lineage>
</organism>
<name>A0A076EVW0_RHOOP</name>